<feature type="region of interest" description="Disordered" evidence="9">
    <location>
        <begin position="1"/>
        <end position="32"/>
    </location>
</feature>
<evidence type="ECO:0000256" key="9">
    <source>
        <dbReference type="SAM" id="MobiDB-lite"/>
    </source>
</evidence>
<keyword evidence="7" id="KW-0156">Chromatin regulator</keyword>
<dbReference type="GO" id="GO:0034967">
    <property type="term" value="C:Set3 complex"/>
    <property type="evidence" value="ECO:0007669"/>
    <property type="project" value="TreeGrafter"/>
</dbReference>
<dbReference type="InterPro" id="IPR013083">
    <property type="entry name" value="Znf_RING/FYVE/PHD"/>
</dbReference>
<feature type="compositionally biased region" description="Low complexity" evidence="9">
    <location>
        <begin position="740"/>
        <end position="749"/>
    </location>
</feature>
<dbReference type="OrthoDB" id="79252at2759"/>
<keyword evidence="5 8" id="KW-0863">Zinc-finger</keyword>
<evidence type="ECO:0000259" key="11">
    <source>
        <dbReference type="PROSITE" id="PS51321"/>
    </source>
</evidence>
<dbReference type="InterPro" id="IPR001965">
    <property type="entry name" value="Znf_PHD"/>
</dbReference>
<dbReference type="Pfam" id="PF07500">
    <property type="entry name" value="TFIIS_M"/>
    <property type="match status" value="1"/>
</dbReference>
<evidence type="ECO:0000256" key="8">
    <source>
        <dbReference type="PROSITE-ProRule" id="PRU00146"/>
    </source>
</evidence>
<accession>A0A1Q2YF59</accession>
<dbReference type="GO" id="GO:0006355">
    <property type="term" value="P:regulation of DNA-templated transcription"/>
    <property type="evidence" value="ECO:0007669"/>
    <property type="project" value="TreeGrafter"/>
</dbReference>
<dbReference type="InterPro" id="IPR019787">
    <property type="entry name" value="Znf_PHD-finger"/>
</dbReference>
<feature type="compositionally biased region" description="Basic and acidic residues" evidence="9">
    <location>
        <begin position="408"/>
        <end position="434"/>
    </location>
</feature>
<dbReference type="SUPFAM" id="SSF57903">
    <property type="entry name" value="FYVE/PHD zinc finger"/>
    <property type="match status" value="1"/>
</dbReference>
<dbReference type="InterPro" id="IPR011011">
    <property type="entry name" value="Znf_FYVE_PHD"/>
</dbReference>
<dbReference type="GO" id="GO:0006351">
    <property type="term" value="P:DNA-templated transcription"/>
    <property type="evidence" value="ECO:0007669"/>
    <property type="project" value="InterPro"/>
</dbReference>
<comment type="similarity">
    <text evidence="2">Belongs to the BYE1 family.</text>
</comment>
<dbReference type="PROSITE" id="PS50016">
    <property type="entry name" value="ZF_PHD_2"/>
    <property type="match status" value="1"/>
</dbReference>
<keyword evidence="4" id="KW-0479">Metal-binding</keyword>
<evidence type="ECO:0000256" key="7">
    <source>
        <dbReference type="ARBA" id="ARBA00022853"/>
    </source>
</evidence>
<dbReference type="AlphaFoldDB" id="A0A1Q2YF59"/>
<dbReference type="PROSITE" id="PS51321">
    <property type="entry name" value="TFIIS_CENTRAL"/>
    <property type="match status" value="1"/>
</dbReference>
<protein>
    <recommendedName>
        <fullName evidence="3">Transcription factor BYE1</fullName>
    </recommendedName>
</protein>
<dbReference type="Gene3D" id="1.10.472.30">
    <property type="entry name" value="Transcription elongation factor S-II, central domain"/>
    <property type="match status" value="1"/>
</dbReference>
<dbReference type="GO" id="GO:0070210">
    <property type="term" value="C:Rpd3L-Expanded complex"/>
    <property type="evidence" value="ECO:0007669"/>
    <property type="project" value="TreeGrafter"/>
</dbReference>
<feature type="region of interest" description="Disordered" evidence="9">
    <location>
        <begin position="156"/>
        <end position="234"/>
    </location>
</feature>
<dbReference type="PANTHER" id="PTHR46462:SF3">
    <property type="entry name" value="UPSET, ISOFORM A"/>
    <property type="match status" value="1"/>
</dbReference>
<evidence type="ECO:0000256" key="5">
    <source>
        <dbReference type="ARBA" id="ARBA00022771"/>
    </source>
</evidence>
<dbReference type="InterPro" id="IPR003618">
    <property type="entry name" value="TFIIS_cen_dom"/>
</dbReference>
<dbReference type="PANTHER" id="PTHR46462">
    <property type="entry name" value="UPSET, ISOFORM A"/>
    <property type="match status" value="1"/>
</dbReference>
<dbReference type="Pfam" id="PF20826">
    <property type="entry name" value="PHD_5"/>
    <property type="match status" value="1"/>
</dbReference>
<evidence type="ECO:0000259" key="10">
    <source>
        <dbReference type="PROSITE" id="PS50016"/>
    </source>
</evidence>
<dbReference type="InterPro" id="IPR019786">
    <property type="entry name" value="Zinc_finger_PHD-type_CS"/>
</dbReference>
<feature type="compositionally biased region" description="Polar residues" evidence="9">
    <location>
        <begin position="792"/>
        <end position="801"/>
    </location>
</feature>
<evidence type="ECO:0000256" key="4">
    <source>
        <dbReference type="ARBA" id="ARBA00022723"/>
    </source>
</evidence>
<evidence type="ECO:0000313" key="13">
    <source>
        <dbReference type="Proteomes" id="UP000186136"/>
    </source>
</evidence>
<evidence type="ECO:0000256" key="6">
    <source>
        <dbReference type="ARBA" id="ARBA00022833"/>
    </source>
</evidence>
<dbReference type="CDD" id="cd21542">
    <property type="entry name" value="SPOC_Bye1p-like"/>
    <property type="match status" value="1"/>
</dbReference>
<feature type="domain" description="TFIIS central" evidence="11">
    <location>
        <begin position="250"/>
        <end position="375"/>
    </location>
</feature>
<dbReference type="Pfam" id="PF07744">
    <property type="entry name" value="SPOC"/>
    <property type="match status" value="1"/>
</dbReference>
<feature type="compositionally biased region" description="Basic and acidic residues" evidence="9">
    <location>
        <begin position="207"/>
        <end position="216"/>
    </location>
</feature>
<dbReference type="Gene3D" id="3.30.40.10">
    <property type="entry name" value="Zinc/RING finger domain, C3HC4 (zinc finger)"/>
    <property type="match status" value="1"/>
</dbReference>
<dbReference type="SMART" id="SM00249">
    <property type="entry name" value="PHD"/>
    <property type="match status" value="1"/>
</dbReference>
<evidence type="ECO:0000313" key="12">
    <source>
        <dbReference type="EMBL" id="GAV28206.1"/>
    </source>
</evidence>
<feature type="domain" description="PHD-type" evidence="10">
    <location>
        <begin position="68"/>
        <end position="129"/>
    </location>
</feature>
<sequence length="814" mass="92137">MSIRRSSRTNKGVHSQRLELAYADEPRKTENDFGKRVQIEPNMSVKKAKVDKPASLSKPAWVKIEGESVRCLPCGTTDLNYNEEDEDPLGMMIECDRCNTWQHVKCMFGVKMKEKEIPEDYKCDVCDPLNPAFSTLRRKLSYARYLKLRLGTNEEPADDSVDYSMDDQDKDAGAINDDENDQEYSEGGVSKKSGRNVASVNSDDELSGDKDNERSGRSRKKLAKKTVNISPPAFENDSKKATPFTAYDTLRTRIVKNLELKLVELLPKSNNENILRGKTIGELAREWAIILEKGIYESFPNYKADHTKYIDKARSLLTNLKISRLVERVISGEFTIEQLPKLSTEEMRTPEEKKKAEEVRQQALNQVVIKNEVSNLPKTRLTHRGEEIIGDTDYQFDINDRRNDEVERIKEKMKRQELEKQGGEQGREHEREFDGLGSPPQFMMGANLEDEGEGETGTSPHHPAHSNELSDDEGSFIGGHTKKVDSEEVNHDLLDDDDFDNILNDTLGKNFDEKPKKHSVNKADTAKKGTGKQKIEKKVKFLEVEETGKTKQRSTKSMYEGTLGSPELSFSCKIDFVSSTCKPSKRNIIECAFRMINENAVATNGYINKGRLNAEVADNYLDKITTSKDLYLFEVLPFEEDEQSGTSFMKMWSYYHGSSKYAVLKNSAAYIRDTYLLALSRERMIDGEESAIVLSKFPADEIMEHLEESKSESKLYILFVVQRDMDSFKPIPIPPKKTKITPTISEPPIRLVNGDGESENGNRKEEVKENVKVVVEGDDDYDPALSVTLSKLTDSSNTQSAPDMALASLMKNLS</sequence>
<dbReference type="SUPFAM" id="SSF46942">
    <property type="entry name" value="Elongation factor TFIIS domain 2"/>
    <property type="match status" value="1"/>
</dbReference>
<evidence type="ECO:0000256" key="1">
    <source>
        <dbReference type="ARBA" id="ARBA00002311"/>
    </source>
</evidence>
<gene>
    <name evidence="12" type="ORF">PMKS-001676</name>
</gene>
<keyword evidence="13" id="KW-1185">Reference proteome</keyword>
<dbReference type="Proteomes" id="UP000186136">
    <property type="component" value="Unassembled WGS sequence"/>
</dbReference>
<dbReference type="GO" id="GO:0008270">
    <property type="term" value="F:zinc ion binding"/>
    <property type="evidence" value="ECO:0007669"/>
    <property type="project" value="UniProtKB-KW"/>
</dbReference>
<feature type="region of interest" description="Disordered" evidence="9">
    <location>
        <begin position="792"/>
        <end position="814"/>
    </location>
</feature>
<name>A0A1Q2YF59_9ASCO</name>
<evidence type="ECO:0000256" key="2">
    <source>
        <dbReference type="ARBA" id="ARBA00011050"/>
    </source>
</evidence>
<proteinExistence type="inferred from homology"/>
<dbReference type="InterPro" id="IPR036575">
    <property type="entry name" value="TFIIS_cen_dom_sf"/>
</dbReference>
<organism evidence="12 13">
    <name type="scientific">Pichia membranifaciens</name>
    <dbReference type="NCBI Taxonomy" id="4926"/>
    <lineage>
        <taxon>Eukaryota</taxon>
        <taxon>Fungi</taxon>
        <taxon>Dikarya</taxon>
        <taxon>Ascomycota</taxon>
        <taxon>Saccharomycotina</taxon>
        <taxon>Pichiomycetes</taxon>
        <taxon>Pichiales</taxon>
        <taxon>Pichiaceae</taxon>
        <taxon>Pichia</taxon>
    </lineage>
</organism>
<keyword evidence="6" id="KW-0862">Zinc</keyword>
<reference evidence="12 13" key="1">
    <citation type="submission" date="2016-08" db="EMBL/GenBank/DDBJ databases">
        <title>Whole genome shotgun sequence of Pichia membranifaciens KS47-1.</title>
        <authorList>
            <person name="Konishi M."/>
            <person name="Ishida M."/>
            <person name="Arakawa T."/>
            <person name="Kato Y."/>
            <person name="Horiuchi J."/>
        </authorList>
    </citation>
    <scope>NUCLEOTIDE SEQUENCE [LARGE SCALE GENOMIC DNA]</scope>
    <source>
        <strain evidence="12 13">KS47-1</strain>
    </source>
</reference>
<dbReference type="InterPro" id="IPR012921">
    <property type="entry name" value="SPOC_C"/>
</dbReference>
<evidence type="ECO:0000256" key="3">
    <source>
        <dbReference type="ARBA" id="ARBA00021616"/>
    </source>
</evidence>
<comment type="caution">
    <text evidence="12">The sequence shown here is derived from an EMBL/GenBank/DDBJ whole genome shotgun (WGS) entry which is preliminary data.</text>
</comment>
<dbReference type="PROSITE" id="PS01359">
    <property type="entry name" value="ZF_PHD_1"/>
    <property type="match status" value="1"/>
</dbReference>
<dbReference type="EMBL" id="BDGI01000061">
    <property type="protein sequence ID" value="GAV28206.1"/>
    <property type="molecule type" value="Genomic_DNA"/>
</dbReference>
<feature type="region of interest" description="Disordered" evidence="9">
    <location>
        <begin position="736"/>
        <end position="769"/>
    </location>
</feature>
<comment type="function">
    <text evidence="1">Negative regulator of transcription elongation.</text>
</comment>
<feature type="compositionally biased region" description="Basic and acidic residues" evidence="9">
    <location>
        <begin position="760"/>
        <end position="769"/>
    </location>
</feature>
<feature type="compositionally biased region" description="Acidic residues" evidence="9">
    <location>
        <begin position="156"/>
        <end position="169"/>
    </location>
</feature>
<dbReference type="GO" id="GO:0006325">
    <property type="term" value="P:chromatin organization"/>
    <property type="evidence" value="ECO:0007669"/>
    <property type="project" value="UniProtKB-KW"/>
</dbReference>
<dbReference type="SMART" id="SM00510">
    <property type="entry name" value="TFS2M"/>
    <property type="match status" value="1"/>
</dbReference>
<feature type="region of interest" description="Disordered" evidence="9">
    <location>
        <begin position="408"/>
        <end position="480"/>
    </location>
</feature>